<dbReference type="Proteomes" id="UP000293360">
    <property type="component" value="Unassembled WGS sequence"/>
</dbReference>
<protein>
    <submittedName>
        <fullName evidence="2">Uncharacterized protein</fullName>
    </submittedName>
</protein>
<gene>
    <name evidence="2" type="ORF">DL764_005418</name>
</gene>
<proteinExistence type="predicted"/>
<keyword evidence="3" id="KW-1185">Reference proteome</keyword>
<dbReference type="AlphaFoldDB" id="A0A4V1XAK5"/>
<evidence type="ECO:0000313" key="3">
    <source>
        <dbReference type="Proteomes" id="UP000293360"/>
    </source>
</evidence>
<feature type="region of interest" description="Disordered" evidence="1">
    <location>
        <begin position="31"/>
        <end position="69"/>
    </location>
</feature>
<comment type="caution">
    <text evidence="2">The sequence shown here is derived from an EMBL/GenBank/DDBJ whole genome shotgun (WGS) entry which is preliminary data.</text>
</comment>
<feature type="region of interest" description="Disordered" evidence="1">
    <location>
        <begin position="387"/>
        <end position="450"/>
    </location>
</feature>
<accession>A0A4V1XAK5</accession>
<evidence type="ECO:0000313" key="2">
    <source>
        <dbReference type="EMBL" id="RYP03069.1"/>
    </source>
</evidence>
<reference evidence="2 3" key="1">
    <citation type="submission" date="2018-06" db="EMBL/GenBank/DDBJ databases">
        <title>Complete Genomes of Monosporascus.</title>
        <authorList>
            <person name="Robinson A.J."/>
            <person name="Natvig D.O."/>
        </authorList>
    </citation>
    <scope>NUCLEOTIDE SEQUENCE [LARGE SCALE GENOMIC DNA]</scope>
    <source>
        <strain evidence="2 3">CBS 110550</strain>
    </source>
</reference>
<dbReference type="OrthoDB" id="5332316at2759"/>
<organism evidence="2 3">
    <name type="scientific">Monosporascus ibericus</name>
    <dbReference type="NCBI Taxonomy" id="155417"/>
    <lineage>
        <taxon>Eukaryota</taxon>
        <taxon>Fungi</taxon>
        <taxon>Dikarya</taxon>
        <taxon>Ascomycota</taxon>
        <taxon>Pezizomycotina</taxon>
        <taxon>Sordariomycetes</taxon>
        <taxon>Xylariomycetidae</taxon>
        <taxon>Xylariales</taxon>
        <taxon>Xylariales incertae sedis</taxon>
        <taxon>Monosporascus</taxon>
    </lineage>
</organism>
<feature type="compositionally biased region" description="Basic and acidic residues" evidence="1">
    <location>
        <begin position="387"/>
        <end position="401"/>
    </location>
</feature>
<name>A0A4V1XAK5_9PEZI</name>
<evidence type="ECO:0000256" key="1">
    <source>
        <dbReference type="SAM" id="MobiDB-lite"/>
    </source>
</evidence>
<feature type="compositionally biased region" description="Low complexity" evidence="1">
    <location>
        <begin position="411"/>
        <end position="433"/>
    </location>
</feature>
<dbReference type="EMBL" id="QJNU01000285">
    <property type="protein sequence ID" value="RYP03069.1"/>
    <property type="molecule type" value="Genomic_DNA"/>
</dbReference>
<sequence>MLFRQLQRPLSRTVVASAVWPRPTVPLAFAGKKKLRSSSNPGQDDEEKPVPDAAHLQDQQQQQQQKPKKKISLYEELFPDERHARRPLDDTRHSRWASQLLKEPPRVLDVREEVIAGIAADPRPDPAAIAPAVPRARCMLVLSAASKNLMESDFLRLGVKGQHVEGWVSGIVKVIQARDPDTLEPLGHYYILFDSRASAAAYSEEVHRLWRLAKAQGPAAQHNRRRSRSIRNSADDVMTVGHDTDTADALLRSFTLVLPTQRRHLEQRDYHARSREFRRAWLRGAAPGGASWAETLASRCVPGGSSSLVLLSAADGQGGGGSGHDTSSGRALLSVDALRRAIEDDGAERGLAWRVLMGNPQTRERGGIMPFGSSYVRWYDRLHDSPAGRDGVRGVDGERDSGYGVEDVDDTFTGTGTTTTAAGGNGSDGNAEGPLPSSPPSEEDEEDADREYRRYSRFVIPFADDAEARRFVRCWHRRELRVRMGAAQHGGWEESVVVNTTVLW</sequence>